<dbReference type="CDD" id="cd07185">
    <property type="entry name" value="OmpA_C-like"/>
    <property type="match status" value="1"/>
</dbReference>
<dbReference type="PROSITE" id="PS51123">
    <property type="entry name" value="OMPA_2"/>
    <property type="match status" value="1"/>
</dbReference>
<dbReference type="InterPro" id="IPR036737">
    <property type="entry name" value="OmpA-like_sf"/>
</dbReference>
<accession>A0A0F6SDY4</accession>
<keyword evidence="5" id="KW-0282">Flagellum</keyword>
<evidence type="ECO:0000256" key="2">
    <source>
        <dbReference type="SAM" id="Coils"/>
    </source>
</evidence>
<dbReference type="SUPFAM" id="SSF103088">
    <property type="entry name" value="OmpA-like"/>
    <property type="match status" value="1"/>
</dbReference>
<evidence type="ECO:0000256" key="3">
    <source>
        <dbReference type="SAM" id="Phobius"/>
    </source>
</evidence>
<keyword evidence="1 3" id="KW-0472">Membrane</keyword>
<feature type="coiled-coil region" evidence="2">
    <location>
        <begin position="45"/>
        <end position="82"/>
    </location>
</feature>
<keyword evidence="2" id="KW-0175">Coiled coil</keyword>
<keyword evidence="3" id="KW-0812">Transmembrane</keyword>
<evidence type="ECO:0000313" key="5">
    <source>
        <dbReference type="EMBL" id="AKF04249.1"/>
    </source>
</evidence>
<dbReference type="InterPro" id="IPR006665">
    <property type="entry name" value="OmpA-like"/>
</dbReference>
<dbReference type="STRING" id="927083.DB32_001398"/>
<dbReference type="EMBL" id="CP011125">
    <property type="protein sequence ID" value="AKF04249.1"/>
    <property type="molecule type" value="Genomic_DNA"/>
</dbReference>
<dbReference type="GO" id="GO:0016020">
    <property type="term" value="C:membrane"/>
    <property type="evidence" value="ECO:0007669"/>
    <property type="project" value="UniProtKB-UniRule"/>
</dbReference>
<sequence>MFARDEEEDGERAPVWPAFGDMMACLFGMFALFFTWAVVLEVGTAEELREERARAAEERARAEADRARAEAERERLAALERALAGPLAAGRISLEGGRIGIRGSVLFDLNSSELKAEGRSVLTDVAAPLAAYLDAHDAMIMVSGFTDDLPRRAADGDNWQLSAERALTVVRALIAAGVSRDRVFGAGFGETHPVAPNDTDENRARNRRVEIAPVPRMVGGAW</sequence>
<feature type="transmembrane region" description="Helical" evidence="3">
    <location>
        <begin position="15"/>
        <end position="39"/>
    </location>
</feature>
<feature type="domain" description="OmpA-like" evidence="4">
    <location>
        <begin position="95"/>
        <end position="217"/>
    </location>
</feature>
<gene>
    <name evidence="5" type="ORF">DB32_001398</name>
</gene>
<evidence type="ECO:0000256" key="1">
    <source>
        <dbReference type="PROSITE-ProRule" id="PRU00473"/>
    </source>
</evidence>
<dbReference type="RefSeq" id="WP_075097468.1">
    <property type="nucleotide sequence ID" value="NZ_CP011125.1"/>
</dbReference>
<keyword evidence="6" id="KW-1185">Reference proteome</keyword>
<evidence type="ECO:0000259" key="4">
    <source>
        <dbReference type="PROSITE" id="PS51123"/>
    </source>
</evidence>
<keyword evidence="5" id="KW-0966">Cell projection</keyword>
<dbReference type="AlphaFoldDB" id="A0A0F6SDY4"/>
<dbReference type="Proteomes" id="UP000034883">
    <property type="component" value="Chromosome"/>
</dbReference>
<dbReference type="PANTHER" id="PTHR30329">
    <property type="entry name" value="STATOR ELEMENT OF FLAGELLAR MOTOR COMPLEX"/>
    <property type="match status" value="1"/>
</dbReference>
<protein>
    <submittedName>
        <fullName evidence="5">Flagellar motor rotation protein MotB</fullName>
    </submittedName>
</protein>
<dbReference type="NCBIfam" id="NF006547">
    <property type="entry name" value="PRK09040.1"/>
    <property type="match status" value="1"/>
</dbReference>
<reference evidence="5 6" key="1">
    <citation type="submission" date="2015-03" db="EMBL/GenBank/DDBJ databases">
        <title>Genome assembly of Sandaracinus amylolyticus DSM 53668.</title>
        <authorList>
            <person name="Sharma G."/>
            <person name="Subramanian S."/>
        </authorList>
    </citation>
    <scope>NUCLEOTIDE SEQUENCE [LARGE SCALE GENOMIC DNA]</scope>
    <source>
        <strain evidence="5 6">DSM 53668</strain>
    </source>
</reference>
<name>A0A0F6SDY4_9BACT</name>
<dbReference type="Pfam" id="PF00691">
    <property type="entry name" value="OmpA"/>
    <property type="match status" value="1"/>
</dbReference>
<evidence type="ECO:0000313" key="6">
    <source>
        <dbReference type="Proteomes" id="UP000034883"/>
    </source>
</evidence>
<dbReference type="KEGG" id="samy:DB32_001398"/>
<proteinExistence type="predicted"/>
<dbReference type="InterPro" id="IPR050330">
    <property type="entry name" value="Bact_OuterMem_StrucFunc"/>
</dbReference>
<keyword evidence="3" id="KW-1133">Transmembrane helix</keyword>
<keyword evidence="5" id="KW-0969">Cilium</keyword>
<dbReference type="PANTHER" id="PTHR30329:SF21">
    <property type="entry name" value="LIPOPROTEIN YIAD-RELATED"/>
    <property type="match status" value="1"/>
</dbReference>
<dbReference type="Gene3D" id="3.30.1330.60">
    <property type="entry name" value="OmpA-like domain"/>
    <property type="match status" value="1"/>
</dbReference>
<organism evidence="5 6">
    <name type="scientific">Sandaracinus amylolyticus</name>
    <dbReference type="NCBI Taxonomy" id="927083"/>
    <lineage>
        <taxon>Bacteria</taxon>
        <taxon>Pseudomonadati</taxon>
        <taxon>Myxococcota</taxon>
        <taxon>Polyangia</taxon>
        <taxon>Polyangiales</taxon>
        <taxon>Sandaracinaceae</taxon>
        <taxon>Sandaracinus</taxon>
    </lineage>
</organism>